<dbReference type="InterPro" id="IPR005645">
    <property type="entry name" value="FSH-like_dom"/>
</dbReference>
<dbReference type="EMBL" id="JBAWTH010000019">
    <property type="protein sequence ID" value="KAL2287663.1"/>
    <property type="molecule type" value="Genomic_DNA"/>
</dbReference>
<evidence type="ECO:0000313" key="4">
    <source>
        <dbReference type="Proteomes" id="UP001600888"/>
    </source>
</evidence>
<dbReference type="PANTHER" id="PTHR48070:SF6">
    <property type="entry name" value="ESTERASE OVCA2"/>
    <property type="match status" value="1"/>
</dbReference>
<keyword evidence="1" id="KW-0378">Hydrolase</keyword>
<name>A0ABR4EYY1_9PEZI</name>
<dbReference type="PANTHER" id="PTHR48070">
    <property type="entry name" value="ESTERASE OVCA2"/>
    <property type="match status" value="1"/>
</dbReference>
<evidence type="ECO:0000259" key="2">
    <source>
        <dbReference type="Pfam" id="PF03959"/>
    </source>
</evidence>
<reference evidence="3 4" key="1">
    <citation type="submission" date="2024-03" db="EMBL/GenBank/DDBJ databases">
        <title>A high-quality draft genome sequence of Diaporthe vaccinii, a causative agent of upright dieback and viscid rot disease in cranberry plants.</title>
        <authorList>
            <person name="Sarrasin M."/>
            <person name="Lang B.F."/>
            <person name="Burger G."/>
        </authorList>
    </citation>
    <scope>NUCLEOTIDE SEQUENCE [LARGE SCALE GENOMIC DNA]</scope>
    <source>
        <strain evidence="3 4">IS7</strain>
    </source>
</reference>
<feature type="domain" description="Serine hydrolase" evidence="2">
    <location>
        <begin position="2"/>
        <end position="196"/>
    </location>
</feature>
<keyword evidence="4" id="KW-1185">Reference proteome</keyword>
<dbReference type="Pfam" id="PF03959">
    <property type="entry name" value="FSH1"/>
    <property type="match status" value="1"/>
</dbReference>
<sequence length="211" mass="24160">MRFLCLHGYQQSAAIMQSETPFLKPIFEQIAGDKVDFRYINAPYLSVPTASGEPTYAWWDPKDPERTFGYLSRVLDEEGPFDGIIGFSQGATVSCLLAAFLERPKRMRPSTFTTLHAPLRLVISYSGYHEDDERLQKYYNPNIKTPIFHFISSTDPVVAEERCFRLVKKCEDSNDRVLVYRGSGFHRVPATKMTAQALSRILVEVLDPDFY</sequence>
<dbReference type="SUPFAM" id="SSF53474">
    <property type="entry name" value="alpha/beta-Hydrolases"/>
    <property type="match status" value="1"/>
</dbReference>
<proteinExistence type="predicted"/>
<dbReference type="InterPro" id="IPR029058">
    <property type="entry name" value="AB_hydrolase_fold"/>
</dbReference>
<gene>
    <name evidence="3" type="ORF">FJTKL_05040</name>
</gene>
<accession>A0ABR4EYY1</accession>
<dbReference type="Gene3D" id="3.40.50.1820">
    <property type="entry name" value="alpha/beta hydrolase"/>
    <property type="match status" value="1"/>
</dbReference>
<dbReference type="Proteomes" id="UP001600888">
    <property type="component" value="Unassembled WGS sequence"/>
</dbReference>
<evidence type="ECO:0000256" key="1">
    <source>
        <dbReference type="ARBA" id="ARBA00022801"/>
    </source>
</evidence>
<protein>
    <recommendedName>
        <fullName evidence="2">Serine hydrolase domain-containing protein</fullName>
    </recommendedName>
</protein>
<evidence type="ECO:0000313" key="3">
    <source>
        <dbReference type="EMBL" id="KAL2287663.1"/>
    </source>
</evidence>
<dbReference type="InterPro" id="IPR050593">
    <property type="entry name" value="LovG"/>
</dbReference>
<comment type="caution">
    <text evidence="3">The sequence shown here is derived from an EMBL/GenBank/DDBJ whole genome shotgun (WGS) entry which is preliminary data.</text>
</comment>
<organism evidence="3 4">
    <name type="scientific">Diaporthe vaccinii</name>
    <dbReference type="NCBI Taxonomy" id="105482"/>
    <lineage>
        <taxon>Eukaryota</taxon>
        <taxon>Fungi</taxon>
        <taxon>Dikarya</taxon>
        <taxon>Ascomycota</taxon>
        <taxon>Pezizomycotina</taxon>
        <taxon>Sordariomycetes</taxon>
        <taxon>Sordariomycetidae</taxon>
        <taxon>Diaporthales</taxon>
        <taxon>Diaporthaceae</taxon>
        <taxon>Diaporthe</taxon>
        <taxon>Diaporthe eres species complex</taxon>
    </lineage>
</organism>